<comment type="caution">
    <text evidence="1">The sequence shown here is derived from an EMBL/GenBank/DDBJ whole genome shotgun (WGS) entry which is preliminary data.</text>
</comment>
<accession>A0ACC6QGM8</accession>
<name>A0ACC6QGM8_9ACTN</name>
<dbReference type="Proteomes" id="UP001375539">
    <property type="component" value="Unassembled WGS sequence"/>
</dbReference>
<proteinExistence type="predicted"/>
<sequence>MASVITDHGPRGLAAELNGLLDLDWPTVWAGIPADETKRGYWCEGFGWQPLWFQSGLWVRTRTGARLHLASVRPGRPVTGVSYTAWQVRADVAAENASITTAAEEQHAACLAALREILGPPDPPGDQETGKAPHRLARWTFRTPEAPDFELGLHLAPGMAEGWGPGSATISLTCRGQADPGTPQGPGWRL</sequence>
<evidence type="ECO:0000313" key="1">
    <source>
        <dbReference type="EMBL" id="MEJ8656957.1"/>
    </source>
</evidence>
<dbReference type="EMBL" id="JBBKAI010000002">
    <property type="protein sequence ID" value="MEJ8656957.1"/>
    <property type="molecule type" value="Genomic_DNA"/>
</dbReference>
<reference evidence="1" key="1">
    <citation type="submission" date="2024-03" db="EMBL/GenBank/DDBJ databases">
        <title>Novel Streptomyces species of biotechnological and ecological value are a feature of Machair soil.</title>
        <authorList>
            <person name="Prole J.R."/>
            <person name="Goodfellow M."/>
            <person name="Allenby N."/>
            <person name="Ward A.C."/>
        </authorList>
    </citation>
    <scope>NUCLEOTIDE SEQUENCE</scope>
    <source>
        <strain evidence="1">MS1.AVA.4</strain>
    </source>
</reference>
<evidence type="ECO:0000313" key="2">
    <source>
        <dbReference type="Proteomes" id="UP001375539"/>
    </source>
</evidence>
<protein>
    <submittedName>
        <fullName evidence="1">Uncharacterized protein</fullName>
    </submittedName>
</protein>
<organism evidence="1 2">
    <name type="scientific">Streptomyces pratisoli</name>
    <dbReference type="NCBI Taxonomy" id="3139917"/>
    <lineage>
        <taxon>Bacteria</taxon>
        <taxon>Bacillati</taxon>
        <taxon>Actinomycetota</taxon>
        <taxon>Actinomycetes</taxon>
        <taxon>Kitasatosporales</taxon>
        <taxon>Streptomycetaceae</taxon>
        <taxon>Streptomyces</taxon>
    </lineage>
</organism>
<keyword evidence="2" id="KW-1185">Reference proteome</keyword>
<gene>
    <name evidence="1" type="ORF">WKI58_10530</name>
</gene>